<dbReference type="AlphaFoldDB" id="A0A6M3KKU6"/>
<organism evidence="1">
    <name type="scientific">viral metagenome</name>
    <dbReference type="NCBI Taxonomy" id="1070528"/>
    <lineage>
        <taxon>unclassified sequences</taxon>
        <taxon>metagenomes</taxon>
        <taxon>organismal metagenomes</taxon>
    </lineage>
</organism>
<accession>A0A6M3KKU6</accession>
<dbReference type="EMBL" id="MT142492">
    <property type="protein sequence ID" value="QJA82636.1"/>
    <property type="molecule type" value="Genomic_DNA"/>
</dbReference>
<sequence>MKLAVPGPTHTPFFNSLINTLENRSELLHKVDEYVKPREDTPFLKTIKKNFTDLKGISDLSYFYSKDSPSWEYLLGHQMLATWRRWVIDRFKDPLRLAIIAAGKKLVKKFDISKKRMTYRNSHTKLDIKRQFLEWENNKAREDLFEAAFDIDIAEYEHDPYYHFREDVILELYIQAILDGKYDARPEGWPLPNADKPKHWSKHWLEPAPYGGKHSIIAKMIAHREEINKLLEE</sequence>
<gene>
    <name evidence="1" type="ORF">MM415A00385_0026</name>
</gene>
<evidence type="ECO:0000313" key="1">
    <source>
        <dbReference type="EMBL" id="QJA82636.1"/>
    </source>
</evidence>
<protein>
    <submittedName>
        <fullName evidence="1">Uncharacterized protein</fullName>
    </submittedName>
</protein>
<proteinExistence type="predicted"/>
<name>A0A6M3KKU6_9ZZZZ</name>
<reference evidence="1" key="1">
    <citation type="submission" date="2020-03" db="EMBL/GenBank/DDBJ databases">
        <title>The deep terrestrial virosphere.</title>
        <authorList>
            <person name="Holmfeldt K."/>
            <person name="Nilsson E."/>
            <person name="Simone D."/>
            <person name="Lopez-Fernandez M."/>
            <person name="Wu X."/>
            <person name="de Brujin I."/>
            <person name="Lundin D."/>
            <person name="Andersson A."/>
            <person name="Bertilsson S."/>
            <person name="Dopson M."/>
        </authorList>
    </citation>
    <scope>NUCLEOTIDE SEQUENCE</scope>
    <source>
        <strain evidence="1">MM415A00385</strain>
    </source>
</reference>